<dbReference type="InterPro" id="IPR000719">
    <property type="entry name" value="Prot_kinase_dom"/>
</dbReference>
<dbReference type="Gene3D" id="1.10.510.10">
    <property type="entry name" value="Transferase(Phosphotransferase) domain 1"/>
    <property type="match status" value="1"/>
</dbReference>
<organism evidence="10 11">
    <name type="scientific">Ichthyophthirius multifiliis</name>
    <name type="common">White spot disease agent</name>
    <name type="synonym">Ich</name>
    <dbReference type="NCBI Taxonomy" id="5932"/>
    <lineage>
        <taxon>Eukaryota</taxon>
        <taxon>Sar</taxon>
        <taxon>Alveolata</taxon>
        <taxon>Ciliophora</taxon>
        <taxon>Intramacronucleata</taxon>
        <taxon>Oligohymenophorea</taxon>
        <taxon>Hymenostomatida</taxon>
        <taxon>Ophryoglenina</taxon>
        <taxon>Ichthyophthirius</taxon>
    </lineage>
</organism>
<dbReference type="EMBL" id="GL984192">
    <property type="protein sequence ID" value="EGR29053.1"/>
    <property type="molecule type" value="Genomic_DNA"/>
</dbReference>
<dbReference type="STRING" id="857967.G0R0F6"/>
<evidence type="ECO:0000259" key="9">
    <source>
        <dbReference type="PROSITE" id="PS50011"/>
    </source>
</evidence>
<evidence type="ECO:0000256" key="3">
    <source>
        <dbReference type="ARBA" id="ARBA00022679"/>
    </source>
</evidence>
<protein>
    <recommendedName>
        <fullName evidence="1">non-specific serine/threonine protein kinase</fullName>
        <ecNumber evidence="1">2.7.11.1</ecNumber>
    </recommendedName>
</protein>
<dbReference type="RefSeq" id="XP_004030289.1">
    <property type="nucleotide sequence ID" value="XM_004030241.1"/>
</dbReference>
<dbReference type="InterPro" id="IPR011009">
    <property type="entry name" value="Kinase-like_dom_sf"/>
</dbReference>
<comment type="catalytic activity">
    <reaction evidence="7">
        <text>L-threonyl-[protein] + ATP = O-phospho-L-threonyl-[protein] + ADP + H(+)</text>
        <dbReference type="Rhea" id="RHEA:46608"/>
        <dbReference type="Rhea" id="RHEA-COMP:11060"/>
        <dbReference type="Rhea" id="RHEA-COMP:11605"/>
        <dbReference type="ChEBI" id="CHEBI:15378"/>
        <dbReference type="ChEBI" id="CHEBI:30013"/>
        <dbReference type="ChEBI" id="CHEBI:30616"/>
        <dbReference type="ChEBI" id="CHEBI:61977"/>
        <dbReference type="ChEBI" id="CHEBI:456216"/>
        <dbReference type="EC" id="2.7.11.1"/>
    </reaction>
</comment>
<evidence type="ECO:0000256" key="5">
    <source>
        <dbReference type="ARBA" id="ARBA00022777"/>
    </source>
</evidence>
<keyword evidence="6" id="KW-0067">ATP-binding</keyword>
<evidence type="ECO:0000256" key="1">
    <source>
        <dbReference type="ARBA" id="ARBA00012513"/>
    </source>
</evidence>
<evidence type="ECO:0000256" key="4">
    <source>
        <dbReference type="ARBA" id="ARBA00022741"/>
    </source>
</evidence>
<evidence type="ECO:0000256" key="7">
    <source>
        <dbReference type="ARBA" id="ARBA00047899"/>
    </source>
</evidence>
<reference evidence="10 11" key="1">
    <citation type="submission" date="2011-07" db="EMBL/GenBank/DDBJ databases">
        <authorList>
            <person name="Coyne R."/>
            <person name="Brami D."/>
            <person name="Johnson J."/>
            <person name="Hostetler J."/>
            <person name="Hannick L."/>
            <person name="Clark T."/>
            <person name="Cassidy-Hanley D."/>
            <person name="Inman J."/>
        </authorList>
    </citation>
    <scope>NUCLEOTIDE SEQUENCE [LARGE SCALE GENOMIC DNA]</scope>
    <source>
        <strain evidence="10 11">G5</strain>
    </source>
</reference>
<gene>
    <name evidence="10" type="ORF">IMG5_164280</name>
</gene>
<feature type="domain" description="Protein kinase" evidence="9">
    <location>
        <begin position="1"/>
        <end position="233"/>
    </location>
</feature>
<dbReference type="Proteomes" id="UP000008983">
    <property type="component" value="Unassembled WGS sequence"/>
</dbReference>
<dbReference type="PANTHER" id="PTHR24361">
    <property type="entry name" value="MITOGEN-ACTIVATED KINASE KINASE KINASE"/>
    <property type="match status" value="1"/>
</dbReference>
<dbReference type="eggNOG" id="KOG0578">
    <property type="taxonomic scope" value="Eukaryota"/>
</dbReference>
<keyword evidence="2" id="KW-0723">Serine/threonine-protein kinase</keyword>
<dbReference type="OrthoDB" id="440949at2759"/>
<dbReference type="InParanoid" id="G0R0F6"/>
<dbReference type="EC" id="2.7.11.1" evidence="1"/>
<keyword evidence="5" id="KW-0418">Kinase</keyword>
<keyword evidence="4" id="KW-0547">Nucleotide-binding</keyword>
<dbReference type="Gene3D" id="3.30.200.20">
    <property type="entry name" value="Phosphorylase Kinase, domain 1"/>
    <property type="match status" value="1"/>
</dbReference>
<name>G0R0F6_ICHMU</name>
<dbReference type="GO" id="GO:0005524">
    <property type="term" value="F:ATP binding"/>
    <property type="evidence" value="ECO:0007669"/>
    <property type="project" value="UniProtKB-KW"/>
</dbReference>
<dbReference type="GO" id="GO:0005737">
    <property type="term" value="C:cytoplasm"/>
    <property type="evidence" value="ECO:0007669"/>
    <property type="project" value="TreeGrafter"/>
</dbReference>
<proteinExistence type="predicted"/>
<dbReference type="SUPFAM" id="SSF56112">
    <property type="entry name" value="Protein kinase-like (PK-like)"/>
    <property type="match status" value="1"/>
</dbReference>
<accession>G0R0F6</accession>
<dbReference type="GO" id="GO:0004674">
    <property type="term" value="F:protein serine/threonine kinase activity"/>
    <property type="evidence" value="ECO:0007669"/>
    <property type="project" value="UniProtKB-KW"/>
</dbReference>
<keyword evidence="11" id="KW-1185">Reference proteome</keyword>
<evidence type="ECO:0000256" key="2">
    <source>
        <dbReference type="ARBA" id="ARBA00022527"/>
    </source>
</evidence>
<dbReference type="GeneID" id="14905144"/>
<comment type="catalytic activity">
    <reaction evidence="8">
        <text>L-seryl-[protein] + ATP = O-phospho-L-seryl-[protein] + ADP + H(+)</text>
        <dbReference type="Rhea" id="RHEA:17989"/>
        <dbReference type="Rhea" id="RHEA-COMP:9863"/>
        <dbReference type="Rhea" id="RHEA-COMP:11604"/>
        <dbReference type="ChEBI" id="CHEBI:15378"/>
        <dbReference type="ChEBI" id="CHEBI:29999"/>
        <dbReference type="ChEBI" id="CHEBI:30616"/>
        <dbReference type="ChEBI" id="CHEBI:83421"/>
        <dbReference type="ChEBI" id="CHEBI:456216"/>
        <dbReference type="EC" id="2.7.11.1"/>
    </reaction>
</comment>
<dbReference type="Pfam" id="PF00069">
    <property type="entry name" value="Pkinase"/>
    <property type="match status" value="1"/>
</dbReference>
<evidence type="ECO:0000313" key="10">
    <source>
        <dbReference type="EMBL" id="EGR29053.1"/>
    </source>
</evidence>
<evidence type="ECO:0000256" key="8">
    <source>
        <dbReference type="ARBA" id="ARBA00048679"/>
    </source>
</evidence>
<dbReference type="SMART" id="SM00220">
    <property type="entry name" value="S_TKc"/>
    <property type="match status" value="1"/>
</dbReference>
<dbReference type="PROSITE" id="PS50011">
    <property type="entry name" value="PROTEIN_KINASE_DOM"/>
    <property type="match status" value="1"/>
</dbReference>
<dbReference type="InterPro" id="IPR008271">
    <property type="entry name" value="Ser/Thr_kinase_AS"/>
</dbReference>
<dbReference type="CDD" id="cd00180">
    <property type="entry name" value="PKc"/>
    <property type="match status" value="1"/>
</dbReference>
<dbReference type="PANTHER" id="PTHR24361:SF433">
    <property type="entry name" value="PROTEIN KINASE DOMAIN-CONTAINING PROTEIN"/>
    <property type="match status" value="1"/>
</dbReference>
<evidence type="ECO:0000313" key="11">
    <source>
        <dbReference type="Proteomes" id="UP000008983"/>
    </source>
</evidence>
<dbReference type="AlphaFoldDB" id="G0R0F6"/>
<dbReference type="PROSITE" id="PS00108">
    <property type="entry name" value="PROTEIN_KINASE_ST"/>
    <property type="match status" value="1"/>
</dbReference>
<evidence type="ECO:0000256" key="6">
    <source>
        <dbReference type="ARBA" id="ARBA00022840"/>
    </source>
</evidence>
<keyword evidence="3" id="KW-0808">Transferase</keyword>
<sequence length="233" mass="27015">MAQGAFGAIYEGNTNLQEPKAVAIKQMSLPDSIYGRCVLHDIFNEITCLEAFRLDQCITDLYDYGLTKSDYRIVMKKYPISLKQWRLKQKKESFVENLPTYLTIYKEVLKTVQLLHQNNVIHYDIKADNILLDFKDQQDLQGEIKVIIGDFGVCKMFKSEQDEHSLQTKGTECIQSPEMLTLAINSKKEGDKYDRRKKVGTTRSSDVWSLGCLLYEILTGEFLYYNNQIQTMY</sequence>
<dbReference type="InterPro" id="IPR053235">
    <property type="entry name" value="Ser_Thr_kinase"/>
</dbReference>